<dbReference type="InterPro" id="IPR004305">
    <property type="entry name" value="Thiaminase-2/PQQC"/>
</dbReference>
<feature type="active site" description="Proton donor" evidence="1">
    <location>
        <position position="205"/>
    </location>
</feature>
<dbReference type="HOGENOM" id="CLU_077537_0_0_1"/>
<dbReference type="PANTHER" id="PTHR43198">
    <property type="entry name" value="BIFUNCTIONAL TH2 PROTEIN"/>
    <property type="match status" value="1"/>
</dbReference>
<dbReference type="SUPFAM" id="SSF48613">
    <property type="entry name" value="Heme oxygenase-like"/>
    <property type="match status" value="1"/>
</dbReference>
<name>H0GRW6_SACCK</name>
<dbReference type="Gene3D" id="1.20.910.10">
    <property type="entry name" value="Heme oxygenase-like"/>
    <property type="match status" value="1"/>
</dbReference>
<dbReference type="GO" id="GO:0005829">
    <property type="term" value="C:cytosol"/>
    <property type="evidence" value="ECO:0007669"/>
    <property type="project" value="TreeGrafter"/>
</dbReference>
<evidence type="ECO:0000313" key="5">
    <source>
        <dbReference type="Proteomes" id="UP000009009"/>
    </source>
</evidence>
<dbReference type="PANTHER" id="PTHR43198:SF2">
    <property type="entry name" value="SI:CH1073-67J19.1-RELATED"/>
    <property type="match status" value="1"/>
</dbReference>
<dbReference type="InterPro" id="IPR016084">
    <property type="entry name" value="Haem_Oase-like_multi-hlx"/>
</dbReference>
<organism evidence="4 5">
    <name type="scientific">Saccharomyces cerevisiae x Saccharomyces kudriavzevii (strain VIN7)</name>
    <name type="common">Yeast</name>
    <dbReference type="NCBI Taxonomy" id="1095631"/>
    <lineage>
        <taxon>Eukaryota</taxon>
        <taxon>Fungi</taxon>
        <taxon>Dikarya</taxon>
        <taxon>Ascomycota</taxon>
        <taxon>Saccharomycotina</taxon>
        <taxon>Saccharomycetes</taxon>
        <taxon>Saccharomycetales</taxon>
        <taxon>Saccharomycetaceae</taxon>
        <taxon>Saccharomyces</taxon>
    </lineage>
</organism>
<comment type="caution">
    <text evidence="4">The sequence shown here is derived from an EMBL/GenBank/DDBJ whole genome shotgun (WGS) entry which is preliminary data.</text>
</comment>
<dbReference type="GO" id="GO:0006772">
    <property type="term" value="P:thiamine metabolic process"/>
    <property type="evidence" value="ECO:0007669"/>
    <property type="project" value="UniProtKB-ARBA"/>
</dbReference>
<dbReference type="InterPro" id="IPR050967">
    <property type="entry name" value="Thiamine_Salvage_TenA"/>
</dbReference>
<dbReference type="Pfam" id="PF03070">
    <property type="entry name" value="TENA_THI-4"/>
    <property type="match status" value="1"/>
</dbReference>
<evidence type="ECO:0000313" key="4">
    <source>
        <dbReference type="EMBL" id="EHN03453.1"/>
    </source>
</evidence>
<dbReference type="PhylomeDB" id="H0GRW6"/>
<keyword evidence="5" id="KW-1185">Reference proteome</keyword>
<accession>H0GRW6</accession>
<evidence type="ECO:0000256" key="2">
    <source>
        <dbReference type="PIRSR" id="PIRSR003170-2"/>
    </source>
</evidence>
<dbReference type="OrthoDB" id="37730at2759"/>
<reference evidence="4 5" key="1">
    <citation type="journal article" date="2012" name="FEMS Yeast Res.">
        <title>The genome sequence of the wine yeast VIN7 reveals an allotriploid hybrid genome with Saccharomyces cerevisiae and Saccharomyces kudriavzevii origins.</title>
        <authorList>
            <person name="Borneman A.R."/>
            <person name="Desany B.A."/>
            <person name="Riches D."/>
            <person name="Affourtit J.P."/>
            <person name="Forgan A.H."/>
            <person name="Pretorius I.S."/>
            <person name="Egholm M."/>
            <person name="Chambers P.J."/>
        </authorList>
    </citation>
    <scope>NUCLEOTIDE SEQUENCE [LARGE SCALE GENOMIC DNA]</scope>
    <source>
        <strain evidence="4 5">VIN7</strain>
    </source>
</reference>
<feature type="binding site" evidence="2">
    <location>
        <position position="45"/>
    </location>
    <ligand>
        <name>substrate</name>
    </ligand>
</feature>
<proteinExistence type="predicted"/>
<dbReference type="InterPro" id="IPR026285">
    <property type="entry name" value="TenA_E"/>
</dbReference>
<evidence type="ECO:0000256" key="1">
    <source>
        <dbReference type="PIRSR" id="PIRSR003170-1"/>
    </source>
</evidence>
<feature type="binding site" evidence="2">
    <location>
        <position position="83"/>
    </location>
    <ligand>
        <name>substrate</name>
    </ligand>
</feature>
<sequence>MSSTTDKLIQKHASLFKKATEHKFTNELCSGTLKDRSLYIYLTQDLLFFETSLRLICKTTSLAPTTHALITLAKKIGFFSNDENSYFHDCLELLAPSLTEAERAKFDHKAIPAVDTFLKLIEDLTKDNSVSWASLITDLWISEEAYWTWARDTPRAPGLHWKYQKWIDLHDGEHFQTWCEFLKAEVDKFSVEEVEGIFVKVLQLEVDFLTAVTTLNLK</sequence>
<dbReference type="PIRSF" id="PIRSF003170">
    <property type="entry name" value="Pet18p"/>
    <property type="match status" value="1"/>
</dbReference>
<feature type="domain" description="Thiaminase-2/PQQC" evidence="3">
    <location>
        <begin position="10"/>
        <end position="212"/>
    </location>
</feature>
<dbReference type="Proteomes" id="UP000009009">
    <property type="component" value="Unassembled WGS sequence"/>
</dbReference>
<dbReference type="AlphaFoldDB" id="H0GRW6"/>
<dbReference type="EMBL" id="AGVY01000145">
    <property type="protein sequence ID" value="EHN03453.1"/>
    <property type="molecule type" value="Genomic_DNA"/>
</dbReference>
<evidence type="ECO:0000259" key="3">
    <source>
        <dbReference type="Pfam" id="PF03070"/>
    </source>
</evidence>
<protein>
    <submittedName>
        <fullName evidence="4">Pet18p</fullName>
    </submittedName>
</protein>
<dbReference type="CDD" id="cd19358">
    <property type="entry name" value="TenA_E_Spr0628-like"/>
    <property type="match status" value="1"/>
</dbReference>
<gene>
    <name evidence="4" type="ORF">VIN7_5864</name>
</gene>
<feature type="binding site" evidence="2">
    <location>
        <position position="143"/>
    </location>
    <ligand>
        <name>substrate</name>
    </ligand>
</feature>